<evidence type="ECO:0000256" key="1">
    <source>
        <dbReference type="SAM" id="Coils"/>
    </source>
</evidence>
<protein>
    <submittedName>
        <fullName evidence="4">Uncharacterized protein LOC114242726</fullName>
    </submittedName>
</protein>
<dbReference type="GeneID" id="114242726"/>
<dbReference type="OrthoDB" id="206339at2759"/>
<evidence type="ECO:0000256" key="2">
    <source>
        <dbReference type="SAM" id="MobiDB-lite"/>
    </source>
</evidence>
<feature type="compositionally biased region" description="Basic and acidic residues" evidence="2">
    <location>
        <begin position="711"/>
        <end position="724"/>
    </location>
</feature>
<dbReference type="AlphaFoldDB" id="A0A6J2JJQ1"/>
<keyword evidence="3" id="KW-1185">Reference proteome</keyword>
<proteinExistence type="predicted"/>
<organism evidence="3 4">
    <name type="scientific">Bombyx mandarina</name>
    <name type="common">Wild silk moth</name>
    <name type="synonym">Wild silkworm</name>
    <dbReference type="NCBI Taxonomy" id="7092"/>
    <lineage>
        <taxon>Eukaryota</taxon>
        <taxon>Metazoa</taxon>
        <taxon>Ecdysozoa</taxon>
        <taxon>Arthropoda</taxon>
        <taxon>Hexapoda</taxon>
        <taxon>Insecta</taxon>
        <taxon>Pterygota</taxon>
        <taxon>Neoptera</taxon>
        <taxon>Endopterygota</taxon>
        <taxon>Lepidoptera</taxon>
        <taxon>Glossata</taxon>
        <taxon>Ditrysia</taxon>
        <taxon>Bombycoidea</taxon>
        <taxon>Bombycidae</taxon>
        <taxon>Bombycinae</taxon>
        <taxon>Bombyx</taxon>
    </lineage>
</organism>
<gene>
    <name evidence="4" type="primary">LOC114242726</name>
</gene>
<feature type="region of interest" description="Disordered" evidence="2">
    <location>
        <begin position="191"/>
        <end position="211"/>
    </location>
</feature>
<dbReference type="InterPro" id="IPR006594">
    <property type="entry name" value="LisH"/>
</dbReference>
<evidence type="ECO:0000313" key="3">
    <source>
        <dbReference type="Proteomes" id="UP000504629"/>
    </source>
</evidence>
<keyword evidence="1" id="KW-0175">Coiled coil</keyword>
<dbReference type="KEGG" id="bman:114242726"/>
<dbReference type="Proteomes" id="UP000504629">
    <property type="component" value="Unplaced"/>
</dbReference>
<reference evidence="4" key="1">
    <citation type="submission" date="2025-08" db="UniProtKB">
        <authorList>
            <consortium name="RefSeq"/>
        </authorList>
    </citation>
    <scope>IDENTIFICATION</scope>
    <source>
        <tissue evidence="4">Silk gland</tissue>
    </source>
</reference>
<accession>A0A6J2JJQ1</accession>
<name>A0A6J2JJQ1_BOMMA</name>
<dbReference type="RefSeq" id="XP_028029790.1">
    <property type="nucleotide sequence ID" value="XM_028173989.1"/>
</dbReference>
<feature type="compositionally biased region" description="Pro residues" evidence="2">
    <location>
        <begin position="666"/>
        <end position="675"/>
    </location>
</feature>
<feature type="coiled-coil region" evidence="1">
    <location>
        <begin position="281"/>
        <end position="331"/>
    </location>
</feature>
<evidence type="ECO:0000313" key="4">
    <source>
        <dbReference type="RefSeq" id="XP_028029790.1"/>
    </source>
</evidence>
<sequence length="1198" mass="136216">MEEFNLNVDRASIEEQNETKQSDSAENFQKFMYNLFERNGVINDLRAYLRGHIVDVLKCARTGTPLECQKHFAQRLELTYQAMNMLISEYLLRLEFNYTLSVFVSEIPLANMVFGFAKTLMDHSSDDYSGLRLKENDVWSIINYLGIKCDSEYASRIVYLYRSREDIPLLMCIIQCNAKYQIEEGIEKEHPSKESVASIKASDTEDGSTDCSRYAPMEESCKHYAYCKTCQDNIKKVKGRYKEKKESFVESLNESQNNPINTELMMRNIDLMEKSLLDEMFKQLKEVYETEVQMLREEEEKKRKRLLAGHAQQLQEKCDELEETYRSREAKLETNIREKKKFLWGLARSLRDQHAHVARAMTHLKQETDRLRLKEENLRVKVAEAETLLRERAEEMRTQISNELVTLSRHLDTMRTEREAINKERDELQQLKISKNSNNIDKDLGSRYDSLRDEISILKRYIESNKLKCTAEKSTITDSGDVHVLNNSNDVGCDRSDGKVKDSNVVNDLKRLKNVNFCQASVYDVKREPSRDRGESSSRRTIESEFRYVERLLRLQEENNRLRMISQQACAISQAPLMCPSQRYNHEPAPGVMRSEPGYTRISPSGASNASHVAHHQGSGEELSWFATTRPRVLLPGDLVPFIGVVASRIGADTRAKYLKRAPPALRDPPAPRDPPGSRGTVTSHVMGVRGRSRDSELLGNTDDVPGLIPDEPRIVRMSRDDHPSPAPPPTETSHSAPRAARRKLKSNETKLPRRASHTDECPSSVLREAKLRLRKLEIEAEAVQMSYLQFRGRSSQEKNRAGPRLGTALGLDTKRSKSLQQVNSQDKLEFERKQIEEDLKRDIDKHLKQYATKLDVIDTRFKNRTTSSIAAAPVPAGHSALQDNELNNYLETPLSEFRKYYQTDRILRNGNANARKQNIDLDAQNNSSDIGSVPSKDNVVHSSADIDEINRVKVIEKQSGDYNNEEDNELAKETLNSEILIDNEKSKTMMLSAVTKSVSDDTKADEVLNEIIETNSLMIETVQAVPISEGDVKTQCIETVPSAEPIEINITDNNLLRVEIESEDVGNKDSKTEMSVLVSPQSEVDYSLSPRMTILVSPKRGIPGESTYKLADPDLEGSANVLDSIFKANDEAASSVDLQIELEKEGDSLSEGRTGDKDYGDDFSADVDNYNSRSSDFEIDSPVSLPKTYEDEQFWDS</sequence>
<dbReference type="Pfam" id="PF16045">
    <property type="entry name" value="LisH_2"/>
    <property type="match status" value="1"/>
</dbReference>
<feature type="region of interest" description="Disordered" evidence="2">
    <location>
        <begin position="1145"/>
        <end position="1184"/>
    </location>
</feature>
<feature type="compositionally biased region" description="Basic and acidic residues" evidence="2">
    <location>
        <begin position="746"/>
        <end position="761"/>
    </location>
</feature>
<feature type="region of interest" description="Disordered" evidence="2">
    <location>
        <begin position="661"/>
        <end position="763"/>
    </location>
</feature>